<feature type="repeat" description="PPR" evidence="2">
    <location>
        <begin position="406"/>
        <end position="440"/>
    </location>
</feature>
<dbReference type="InterPro" id="IPR011990">
    <property type="entry name" value="TPR-like_helical_dom_sf"/>
</dbReference>
<dbReference type="Pfam" id="PF20431">
    <property type="entry name" value="E_motif"/>
    <property type="match status" value="1"/>
</dbReference>
<evidence type="ECO:0000313" key="3">
    <source>
        <dbReference type="EMBL" id="KAH7422706.1"/>
    </source>
</evidence>
<dbReference type="OrthoDB" id="1882346at2759"/>
<evidence type="ECO:0000256" key="1">
    <source>
        <dbReference type="ARBA" id="ARBA00022737"/>
    </source>
</evidence>
<dbReference type="EMBL" id="CM035417">
    <property type="protein sequence ID" value="KAH7422706.1"/>
    <property type="molecule type" value="Genomic_DNA"/>
</dbReference>
<name>A0A8T2TLV9_CERRI</name>
<accession>A0A8T2TLV9</accession>
<feature type="repeat" description="PPR" evidence="2">
    <location>
        <begin position="101"/>
        <end position="136"/>
    </location>
</feature>
<dbReference type="OMA" id="EHARDEF"/>
<dbReference type="Pfam" id="PF13041">
    <property type="entry name" value="PPR_2"/>
    <property type="match status" value="5"/>
</dbReference>
<dbReference type="PROSITE" id="PS51375">
    <property type="entry name" value="PPR"/>
    <property type="match status" value="6"/>
</dbReference>
<dbReference type="GO" id="GO:0003729">
    <property type="term" value="F:mRNA binding"/>
    <property type="evidence" value="ECO:0007669"/>
    <property type="project" value="UniProtKB-ARBA"/>
</dbReference>
<dbReference type="SUPFAM" id="SSF48452">
    <property type="entry name" value="TPR-like"/>
    <property type="match status" value="1"/>
</dbReference>
<reference evidence="3" key="1">
    <citation type="submission" date="2021-08" db="EMBL/GenBank/DDBJ databases">
        <title>WGS assembly of Ceratopteris richardii.</title>
        <authorList>
            <person name="Marchant D.B."/>
            <person name="Chen G."/>
            <person name="Jenkins J."/>
            <person name="Shu S."/>
            <person name="Leebens-Mack J."/>
            <person name="Grimwood J."/>
            <person name="Schmutz J."/>
            <person name="Soltis P."/>
            <person name="Soltis D."/>
            <person name="Chen Z.-H."/>
        </authorList>
    </citation>
    <scope>NUCLEOTIDE SEQUENCE</scope>
    <source>
        <strain evidence="3">Whitten #5841</strain>
        <tissue evidence="3">Leaf</tissue>
    </source>
</reference>
<feature type="repeat" description="PPR" evidence="2">
    <location>
        <begin position="204"/>
        <end position="238"/>
    </location>
</feature>
<evidence type="ECO:0000256" key="2">
    <source>
        <dbReference type="PROSITE-ProRule" id="PRU00708"/>
    </source>
</evidence>
<feature type="repeat" description="PPR" evidence="2">
    <location>
        <begin position="507"/>
        <end position="541"/>
    </location>
</feature>
<dbReference type="Pfam" id="PF01535">
    <property type="entry name" value="PPR"/>
    <property type="match status" value="2"/>
</dbReference>
<dbReference type="FunFam" id="1.25.40.10:FF:000073">
    <property type="entry name" value="Pentatricopeptide repeat-containing protein chloroplastic"/>
    <property type="match status" value="1"/>
</dbReference>
<keyword evidence="1" id="KW-0677">Repeat</keyword>
<dbReference type="Gene3D" id="1.25.40.10">
    <property type="entry name" value="Tetratricopeptide repeat domain"/>
    <property type="match status" value="5"/>
</dbReference>
<gene>
    <name evidence="3" type="ORF">KP509_12G021300</name>
</gene>
<feature type="repeat" description="PPR" evidence="2">
    <location>
        <begin position="305"/>
        <end position="339"/>
    </location>
</feature>
<dbReference type="Proteomes" id="UP000825935">
    <property type="component" value="Chromosome 12"/>
</dbReference>
<dbReference type="InterPro" id="IPR002885">
    <property type="entry name" value="PPR_rpt"/>
</dbReference>
<dbReference type="PANTHER" id="PTHR47926:SF347">
    <property type="entry name" value="PENTATRICOPEPTIDE REPEAT-CONTAINING PROTEIN"/>
    <property type="match status" value="1"/>
</dbReference>
<sequence length="779" mass="86398">MKRIRVQKQSSGNELDFQGALKEAFKSLDCKEDSRRLIYPLLTDAFANISSLSTANKLYACVVSAGLERHTSIFAPIVDVYSRYNSIRDALVSFQLTNCKGIASYNIILTACIKHGHHDEALSLFLELLQTHTVAPNKVTFIRALMAASHHKESLEYSLLLHTYIVEYEMHSDLFVGNSLISMYNRCRRLDDAERVFTGMPVRDVVSWTSMIDAYVCVNDSKKALQLFHSMKATGIRPNAVTFITLVKTFNNPGALAEAKEIHALIQSSGLELDPLLGNTLVSMYGKCGSLEEAHAMYKKLDENDVVSWNCILAAYAQQGSGKGALDLFNTGLKKGLRPNNVTFVTIFDACSSIKAVDEGQILHSFIQERNVLCDIVLQTALLNMYGKCGFVDDAKHHFHKMDAHNVVSWTAIISAFAQHGHARDALNTFYQLMNSAVRPNNVTFVAILDACTSPTLLAEGRLIHFAVVLGAFDMDNTVGHSLLKMYNICGQIDDALTLFDMLPFQDVIAWTAMIGAFGQYGHGDRALEFFAKMLQSPTLPNNITFVCVLDSCASLTALGEGKLAHAYMIELDLILDRDVGTALVNMYGKCGNVEDAYNIFVTLNDMDIITWNVMLAAYAQHGHGKLALQLYRSMEDNRVRPNSYTFISVLNACSHAGFVELGQQYLDCMKPKYGITPMSEHYACVVDLLGRAGRLEEAAKFICDIPLPPSAALWMSFLSACRLHNSYEWGAVAAENIRKLEPQNISAYVVLSNIYAALGRWDDLAKLDHVNVENRASI</sequence>
<dbReference type="InterPro" id="IPR046848">
    <property type="entry name" value="E_motif"/>
</dbReference>
<evidence type="ECO:0000313" key="4">
    <source>
        <dbReference type="Proteomes" id="UP000825935"/>
    </source>
</evidence>
<keyword evidence="4" id="KW-1185">Reference proteome</keyword>
<dbReference type="FunFam" id="1.25.40.10:FF:000090">
    <property type="entry name" value="Pentatricopeptide repeat-containing protein, chloroplastic"/>
    <property type="match status" value="1"/>
</dbReference>
<organism evidence="3 4">
    <name type="scientific">Ceratopteris richardii</name>
    <name type="common">Triangle waterfern</name>
    <dbReference type="NCBI Taxonomy" id="49495"/>
    <lineage>
        <taxon>Eukaryota</taxon>
        <taxon>Viridiplantae</taxon>
        <taxon>Streptophyta</taxon>
        <taxon>Embryophyta</taxon>
        <taxon>Tracheophyta</taxon>
        <taxon>Polypodiopsida</taxon>
        <taxon>Polypodiidae</taxon>
        <taxon>Polypodiales</taxon>
        <taxon>Pteridineae</taxon>
        <taxon>Pteridaceae</taxon>
        <taxon>Parkerioideae</taxon>
        <taxon>Ceratopteris</taxon>
    </lineage>
</organism>
<dbReference type="PANTHER" id="PTHR47926">
    <property type="entry name" value="PENTATRICOPEPTIDE REPEAT-CONTAINING PROTEIN"/>
    <property type="match status" value="1"/>
</dbReference>
<protein>
    <recommendedName>
        <fullName evidence="5">Pentatricopeptide repeat-containing protein</fullName>
    </recommendedName>
</protein>
<dbReference type="AlphaFoldDB" id="A0A8T2TLV9"/>
<dbReference type="InterPro" id="IPR046960">
    <property type="entry name" value="PPR_At4g14850-like_plant"/>
</dbReference>
<comment type="caution">
    <text evidence="3">The sequence shown here is derived from an EMBL/GenBank/DDBJ whole genome shotgun (WGS) entry which is preliminary data.</text>
</comment>
<dbReference type="GO" id="GO:0009451">
    <property type="term" value="P:RNA modification"/>
    <property type="evidence" value="ECO:0007669"/>
    <property type="project" value="InterPro"/>
</dbReference>
<evidence type="ECO:0008006" key="5">
    <source>
        <dbReference type="Google" id="ProtNLM"/>
    </source>
</evidence>
<dbReference type="FunFam" id="1.25.40.10:FF:000031">
    <property type="entry name" value="Pentatricopeptide repeat-containing protein mitochondrial"/>
    <property type="match status" value="2"/>
</dbReference>
<dbReference type="NCBIfam" id="TIGR00756">
    <property type="entry name" value="PPR"/>
    <property type="match status" value="5"/>
</dbReference>
<proteinExistence type="predicted"/>
<feature type="repeat" description="PPR" evidence="2">
    <location>
        <begin position="608"/>
        <end position="642"/>
    </location>
</feature>